<dbReference type="InterPro" id="IPR007603">
    <property type="entry name" value="Choline_transptr-like"/>
</dbReference>
<gene>
    <name evidence="7" type="primary">AUGUSTUS-3.0.2_32513</name>
    <name evidence="7" type="ORF">TcasGA2_TC032513</name>
</gene>
<feature type="transmembrane region" description="Helical" evidence="6">
    <location>
        <begin position="361"/>
        <end position="383"/>
    </location>
</feature>
<organism evidence="7 8">
    <name type="scientific">Tribolium castaneum</name>
    <name type="common">Red flour beetle</name>
    <dbReference type="NCBI Taxonomy" id="7070"/>
    <lineage>
        <taxon>Eukaryota</taxon>
        <taxon>Metazoa</taxon>
        <taxon>Ecdysozoa</taxon>
        <taxon>Arthropoda</taxon>
        <taxon>Hexapoda</taxon>
        <taxon>Insecta</taxon>
        <taxon>Pterygota</taxon>
        <taxon>Neoptera</taxon>
        <taxon>Endopterygota</taxon>
        <taxon>Coleoptera</taxon>
        <taxon>Polyphaga</taxon>
        <taxon>Cucujiformia</taxon>
        <taxon>Tenebrionidae</taxon>
        <taxon>Tenebrionidae incertae sedis</taxon>
        <taxon>Tribolium</taxon>
    </lineage>
</organism>
<dbReference type="PANTHER" id="PTHR12385">
    <property type="entry name" value="CHOLINE TRANSPORTER-LIKE (SLC FAMILY 44)"/>
    <property type="match status" value="1"/>
</dbReference>
<dbReference type="OMA" id="ATRDHEN"/>
<dbReference type="GO" id="GO:0016020">
    <property type="term" value="C:membrane"/>
    <property type="evidence" value="ECO:0000318"/>
    <property type="project" value="GO_Central"/>
</dbReference>
<feature type="transmembrane region" description="Helical" evidence="6">
    <location>
        <begin position="51"/>
        <end position="71"/>
    </location>
</feature>
<evidence type="ECO:0000256" key="6">
    <source>
        <dbReference type="RuleBase" id="RU368066"/>
    </source>
</evidence>
<proteinExistence type="inferred from homology"/>
<dbReference type="Proteomes" id="UP000007266">
    <property type="component" value="Linkage group 3"/>
</dbReference>
<keyword evidence="3 6" id="KW-0812">Transmembrane</keyword>
<dbReference type="EMBL" id="KQ971324">
    <property type="protein sequence ID" value="KYB28529.1"/>
    <property type="molecule type" value="Genomic_DNA"/>
</dbReference>
<dbReference type="GO" id="GO:0005886">
    <property type="term" value="C:plasma membrane"/>
    <property type="evidence" value="ECO:0007669"/>
    <property type="project" value="UniProtKB-SubCell"/>
</dbReference>
<evidence type="ECO:0000313" key="7">
    <source>
        <dbReference type="EMBL" id="KYB28529.1"/>
    </source>
</evidence>
<evidence type="ECO:0000313" key="8">
    <source>
        <dbReference type="Proteomes" id="UP000007266"/>
    </source>
</evidence>
<comment type="function">
    <text evidence="6">Choline transporter.</text>
</comment>
<dbReference type="InParanoid" id="A0A139WKK7"/>
<keyword evidence="8" id="KW-1185">Reference proteome</keyword>
<protein>
    <recommendedName>
        <fullName evidence="6">Choline transporter-like protein</fullName>
    </recommendedName>
</protein>
<accession>A0A139WKK7</accession>
<feature type="transmembrane region" description="Helical" evidence="6">
    <location>
        <begin position="201"/>
        <end position="223"/>
    </location>
</feature>
<feature type="transmembrane region" description="Helical" evidence="6">
    <location>
        <begin position="167"/>
        <end position="189"/>
    </location>
</feature>
<dbReference type="AlphaFoldDB" id="A0A139WKK7"/>
<dbReference type="GO" id="GO:0022857">
    <property type="term" value="F:transmembrane transporter activity"/>
    <property type="evidence" value="ECO:0000318"/>
    <property type="project" value="GO_Central"/>
</dbReference>
<evidence type="ECO:0000256" key="4">
    <source>
        <dbReference type="ARBA" id="ARBA00022989"/>
    </source>
</evidence>
<keyword evidence="4 6" id="KW-1133">Transmembrane helix</keyword>
<reference evidence="7 8" key="1">
    <citation type="journal article" date="2008" name="Nature">
        <title>The genome of the model beetle and pest Tribolium castaneum.</title>
        <authorList>
            <consortium name="Tribolium Genome Sequencing Consortium"/>
            <person name="Richards S."/>
            <person name="Gibbs R.A."/>
            <person name="Weinstock G.M."/>
            <person name="Brown S.J."/>
            <person name="Denell R."/>
            <person name="Beeman R.W."/>
            <person name="Gibbs R."/>
            <person name="Beeman R.W."/>
            <person name="Brown S.J."/>
            <person name="Bucher G."/>
            <person name="Friedrich M."/>
            <person name="Grimmelikhuijzen C.J."/>
            <person name="Klingler M."/>
            <person name="Lorenzen M."/>
            <person name="Richards S."/>
            <person name="Roth S."/>
            <person name="Schroder R."/>
            <person name="Tautz D."/>
            <person name="Zdobnov E.M."/>
            <person name="Muzny D."/>
            <person name="Gibbs R.A."/>
            <person name="Weinstock G.M."/>
            <person name="Attaway T."/>
            <person name="Bell S."/>
            <person name="Buhay C.J."/>
            <person name="Chandrabose M.N."/>
            <person name="Chavez D."/>
            <person name="Clerk-Blankenburg K.P."/>
            <person name="Cree A."/>
            <person name="Dao M."/>
            <person name="Davis C."/>
            <person name="Chacko J."/>
            <person name="Dinh H."/>
            <person name="Dugan-Rocha S."/>
            <person name="Fowler G."/>
            <person name="Garner T.T."/>
            <person name="Garnes J."/>
            <person name="Gnirke A."/>
            <person name="Hawes A."/>
            <person name="Hernandez J."/>
            <person name="Hines S."/>
            <person name="Holder M."/>
            <person name="Hume J."/>
            <person name="Jhangiani S.N."/>
            <person name="Joshi V."/>
            <person name="Khan Z.M."/>
            <person name="Jackson L."/>
            <person name="Kovar C."/>
            <person name="Kowis A."/>
            <person name="Lee S."/>
            <person name="Lewis L.R."/>
            <person name="Margolis J."/>
            <person name="Morgan M."/>
            <person name="Nazareth L.V."/>
            <person name="Nguyen N."/>
            <person name="Okwuonu G."/>
            <person name="Parker D."/>
            <person name="Richards S."/>
            <person name="Ruiz S.J."/>
            <person name="Santibanez J."/>
            <person name="Savard J."/>
            <person name="Scherer S.E."/>
            <person name="Schneider B."/>
            <person name="Sodergren E."/>
            <person name="Tautz D."/>
            <person name="Vattahil S."/>
            <person name="Villasana D."/>
            <person name="White C.S."/>
            <person name="Wright R."/>
            <person name="Park Y."/>
            <person name="Beeman R.W."/>
            <person name="Lord J."/>
            <person name="Oppert B."/>
            <person name="Lorenzen M."/>
            <person name="Brown S."/>
            <person name="Wang L."/>
            <person name="Savard J."/>
            <person name="Tautz D."/>
            <person name="Richards S."/>
            <person name="Weinstock G."/>
            <person name="Gibbs R.A."/>
            <person name="Liu Y."/>
            <person name="Worley K."/>
            <person name="Weinstock G."/>
            <person name="Elsik C.G."/>
            <person name="Reese J.T."/>
            <person name="Elhaik E."/>
            <person name="Landan G."/>
            <person name="Graur D."/>
            <person name="Arensburger P."/>
            <person name="Atkinson P."/>
            <person name="Beeman R.W."/>
            <person name="Beidler J."/>
            <person name="Brown S.J."/>
            <person name="Demuth J.P."/>
            <person name="Drury D.W."/>
            <person name="Du Y.Z."/>
            <person name="Fujiwara H."/>
            <person name="Lorenzen M."/>
            <person name="Maselli V."/>
            <person name="Osanai M."/>
            <person name="Park Y."/>
            <person name="Robertson H.M."/>
            <person name="Tu Z."/>
            <person name="Wang J.J."/>
            <person name="Wang S."/>
            <person name="Richards S."/>
            <person name="Song H."/>
            <person name="Zhang L."/>
            <person name="Sodergren E."/>
            <person name="Werner D."/>
            <person name="Stanke M."/>
            <person name="Morgenstern B."/>
            <person name="Solovyev V."/>
            <person name="Kosarev P."/>
            <person name="Brown G."/>
            <person name="Chen H.C."/>
            <person name="Ermolaeva O."/>
            <person name="Hlavina W."/>
            <person name="Kapustin Y."/>
            <person name="Kiryutin B."/>
            <person name="Kitts P."/>
            <person name="Maglott D."/>
            <person name="Pruitt K."/>
            <person name="Sapojnikov V."/>
            <person name="Souvorov A."/>
            <person name="Mackey A.J."/>
            <person name="Waterhouse R.M."/>
            <person name="Wyder S."/>
            <person name="Zdobnov E.M."/>
            <person name="Zdobnov E.M."/>
            <person name="Wyder S."/>
            <person name="Kriventseva E.V."/>
            <person name="Kadowaki T."/>
            <person name="Bork P."/>
            <person name="Aranda M."/>
            <person name="Bao R."/>
            <person name="Beermann A."/>
            <person name="Berns N."/>
            <person name="Bolognesi R."/>
            <person name="Bonneton F."/>
            <person name="Bopp D."/>
            <person name="Brown S.J."/>
            <person name="Bucher G."/>
            <person name="Butts T."/>
            <person name="Chaumot A."/>
            <person name="Denell R.E."/>
            <person name="Ferrier D.E."/>
            <person name="Friedrich M."/>
            <person name="Gordon C.M."/>
            <person name="Jindra M."/>
            <person name="Klingler M."/>
            <person name="Lan Q."/>
            <person name="Lattorff H.M."/>
            <person name="Laudet V."/>
            <person name="von Levetsow C."/>
            <person name="Liu Z."/>
            <person name="Lutz R."/>
            <person name="Lynch J.A."/>
            <person name="da Fonseca R.N."/>
            <person name="Posnien N."/>
            <person name="Reuter R."/>
            <person name="Roth S."/>
            <person name="Savard J."/>
            <person name="Schinko J.B."/>
            <person name="Schmitt C."/>
            <person name="Schoppmeier M."/>
            <person name="Schroder R."/>
            <person name="Shippy T.D."/>
            <person name="Simonnet F."/>
            <person name="Marques-Souza H."/>
            <person name="Tautz D."/>
            <person name="Tomoyasu Y."/>
            <person name="Trauner J."/>
            <person name="Van der Zee M."/>
            <person name="Vervoort M."/>
            <person name="Wittkopp N."/>
            <person name="Wimmer E.A."/>
            <person name="Yang X."/>
            <person name="Jones A.K."/>
            <person name="Sattelle D.B."/>
            <person name="Ebert P.R."/>
            <person name="Nelson D."/>
            <person name="Scott J.G."/>
            <person name="Beeman R.W."/>
            <person name="Muthukrishnan S."/>
            <person name="Kramer K.J."/>
            <person name="Arakane Y."/>
            <person name="Beeman R.W."/>
            <person name="Zhu Q."/>
            <person name="Hogenkamp D."/>
            <person name="Dixit R."/>
            <person name="Oppert B."/>
            <person name="Jiang H."/>
            <person name="Zou Z."/>
            <person name="Marshall J."/>
            <person name="Elpidina E."/>
            <person name="Vinokurov K."/>
            <person name="Oppert C."/>
            <person name="Zou Z."/>
            <person name="Evans J."/>
            <person name="Lu Z."/>
            <person name="Zhao P."/>
            <person name="Sumathipala N."/>
            <person name="Altincicek B."/>
            <person name="Vilcinskas A."/>
            <person name="Williams M."/>
            <person name="Hultmark D."/>
            <person name="Hetru C."/>
            <person name="Jiang H."/>
            <person name="Grimmelikhuijzen C.J."/>
            <person name="Hauser F."/>
            <person name="Cazzamali G."/>
            <person name="Williamson M."/>
            <person name="Park Y."/>
            <person name="Li B."/>
            <person name="Tanaka Y."/>
            <person name="Predel R."/>
            <person name="Neupert S."/>
            <person name="Schachtner J."/>
            <person name="Verleyen P."/>
            <person name="Raible F."/>
            <person name="Bork P."/>
            <person name="Friedrich M."/>
            <person name="Walden K.K."/>
            <person name="Robertson H.M."/>
            <person name="Angeli S."/>
            <person name="Foret S."/>
            <person name="Bucher G."/>
            <person name="Schuetz S."/>
            <person name="Maleszka R."/>
            <person name="Wimmer E.A."/>
            <person name="Beeman R.W."/>
            <person name="Lorenzen M."/>
            <person name="Tomoyasu Y."/>
            <person name="Miller S.C."/>
            <person name="Grossmann D."/>
            <person name="Bucher G."/>
        </authorList>
    </citation>
    <scope>NUCLEOTIDE SEQUENCE [LARGE SCALE GENOMIC DNA]</scope>
    <source>
        <strain evidence="7 8">Georgia GA2</strain>
    </source>
</reference>
<keyword evidence="5 6" id="KW-0472">Membrane</keyword>
<evidence type="ECO:0000256" key="5">
    <source>
        <dbReference type="ARBA" id="ARBA00023136"/>
    </source>
</evidence>
<feature type="transmembrane region" description="Helical" evidence="6">
    <location>
        <begin position="264"/>
        <end position="288"/>
    </location>
</feature>
<evidence type="ECO:0000256" key="1">
    <source>
        <dbReference type="ARBA" id="ARBA00004141"/>
    </source>
</evidence>
<comment type="subcellular location">
    <subcellularLocation>
        <location evidence="6">Cell membrane</location>
        <topology evidence="6">Multi-pass membrane protein</topology>
    </subcellularLocation>
    <subcellularLocation>
        <location evidence="1">Membrane</location>
        <topology evidence="1">Multi-pass membrane protein</topology>
    </subcellularLocation>
</comment>
<feature type="transmembrane region" description="Helical" evidence="6">
    <location>
        <begin position="463"/>
        <end position="481"/>
    </location>
</feature>
<dbReference type="GO" id="GO:0055085">
    <property type="term" value="P:transmembrane transport"/>
    <property type="evidence" value="ECO:0000318"/>
    <property type="project" value="GO_Central"/>
</dbReference>
<reference evidence="7 8" key="2">
    <citation type="journal article" date="2010" name="Nucleic Acids Res.">
        <title>BeetleBase in 2010: revisions to provide comprehensive genomic information for Tribolium castaneum.</title>
        <authorList>
            <person name="Kim H.S."/>
            <person name="Murphy T."/>
            <person name="Xia J."/>
            <person name="Caragea D."/>
            <person name="Park Y."/>
            <person name="Beeman R.W."/>
            <person name="Lorenzen M.D."/>
            <person name="Butcher S."/>
            <person name="Manak J.R."/>
            <person name="Brown S.J."/>
        </authorList>
    </citation>
    <scope>GENOME REANNOTATION</scope>
    <source>
        <strain evidence="7 8">Georgia GA2</strain>
    </source>
</reference>
<comment type="similarity">
    <text evidence="2 6">Belongs to the CTL (choline transporter-like) family.</text>
</comment>
<sequence length="566" mass="63861">MRNVPPKLVRYEDDAEYKKQPVDPIYIFRGVSPSDSIALPEIPENRKCTDLVMGGIFLIAVLSLIGSSVYITSTSDIKILVNGADKCGNICGVSNSESDNNKNCPEKDYTNYPFLDVKAEECVTADQCKARNKTLYGALCMPEQRRTPKSKSKLFAGRDYNKSLENIVPYTIIVLILMPSVASGLSILVYQLLRSHPKCTFYFFTILSTIFFLLAACYFWYLFATRDHENVDKNRTLVLLTSAAGFTISEVYRETTKAIFHSKLVLLAPILTMVLVNLVGAIWLFMMLVTFSVKIPEGETLPGARTGYLIFLIFMGYWIFTFIEGCQCMMVAGTIASYYFSRDRDNLKGQYCYNVKLVIRFHLGSIATGALLITIAAMIRILIDSLTSYSGSDTWAWEIFRCMLLCIIRCLEEIVNYLTQKAYIMVAIHGKSFWTSGKRAVKLIWHNFLDTISVDWLNSAVEFSASALILFVTMLLGYAILSAQHMGFIIANLLFGGALAASALYVYFSLLSTAVGTIFLCYCEDLLINDGSRERPFFMSKEFQTTVFQALEFVVEKREERKREDA</sequence>
<dbReference type="Pfam" id="PF04515">
    <property type="entry name" value="Choline_transpo"/>
    <property type="match status" value="1"/>
</dbReference>
<evidence type="ECO:0000256" key="3">
    <source>
        <dbReference type="ARBA" id="ARBA00022692"/>
    </source>
</evidence>
<dbReference type="PANTHER" id="PTHR12385:SF96">
    <property type="entry name" value="CHOLINE TRANSPORTER-LIKE PROTEIN"/>
    <property type="match status" value="1"/>
</dbReference>
<feature type="transmembrane region" description="Helical" evidence="6">
    <location>
        <begin position="235"/>
        <end position="252"/>
    </location>
</feature>
<feature type="transmembrane region" description="Helical" evidence="6">
    <location>
        <begin position="488"/>
        <end position="508"/>
    </location>
</feature>
<evidence type="ECO:0000256" key="2">
    <source>
        <dbReference type="ARBA" id="ARBA00007168"/>
    </source>
</evidence>
<name>A0A139WKK7_TRICA</name>
<feature type="transmembrane region" description="Helical" evidence="6">
    <location>
        <begin position="308"/>
        <end position="340"/>
    </location>
</feature>